<dbReference type="PANTHER" id="PTHR45872:SF2">
    <property type="entry name" value="RHO GUANINE NUCLEOTIDE EXCHANGE FACTOR 2, ISOFORM D"/>
    <property type="match status" value="1"/>
</dbReference>
<dbReference type="GO" id="GO:0005737">
    <property type="term" value="C:cytoplasm"/>
    <property type="evidence" value="ECO:0007669"/>
    <property type="project" value="TreeGrafter"/>
</dbReference>
<accession>A0A1B6KZD4</accession>
<dbReference type="AlphaFoldDB" id="A0A1B6KZD4"/>
<protein>
    <recommendedName>
        <fullName evidence="2">PDZ domain-containing protein</fullName>
    </recommendedName>
</protein>
<feature type="domain" description="PDZ" evidence="2">
    <location>
        <begin position="55"/>
        <end position="118"/>
    </location>
</feature>
<dbReference type="Pfam" id="PF00595">
    <property type="entry name" value="PDZ"/>
    <property type="match status" value="1"/>
</dbReference>
<evidence type="ECO:0000313" key="3">
    <source>
        <dbReference type="EMBL" id="JAT16604.1"/>
    </source>
</evidence>
<dbReference type="GO" id="GO:0007186">
    <property type="term" value="P:G protein-coupled receptor signaling pathway"/>
    <property type="evidence" value="ECO:0007669"/>
    <property type="project" value="TreeGrafter"/>
</dbReference>
<gene>
    <name evidence="3" type="ORF">g.31583</name>
</gene>
<dbReference type="GO" id="GO:0001664">
    <property type="term" value="F:G protein-coupled receptor binding"/>
    <property type="evidence" value="ECO:0007669"/>
    <property type="project" value="TreeGrafter"/>
</dbReference>
<sequence length="138" mass="14951">MDNSPTGLTEKVSTGSRGSLSNGPSFRRPPGSRPMSGSEGTPVHSSNHVPFQQVTITVYKDDKGYGMKVSGDNPVYVQSVKEGGAAERAGLHSGDKIIKVNGVNVTHSTHTEVVELIKCLFQEKVPLETMLYQEELRH</sequence>
<feature type="compositionally biased region" description="Low complexity" evidence="1">
    <location>
        <begin position="23"/>
        <end position="40"/>
    </location>
</feature>
<dbReference type="Gene3D" id="2.30.42.10">
    <property type="match status" value="1"/>
</dbReference>
<dbReference type="PANTHER" id="PTHR45872">
    <property type="entry name" value="RHO GUANINE NUCLEOTIDE EXCHANGE FACTOR 2, ISOFORM D"/>
    <property type="match status" value="1"/>
</dbReference>
<organism evidence="3">
    <name type="scientific">Graphocephala atropunctata</name>
    <dbReference type="NCBI Taxonomy" id="36148"/>
    <lineage>
        <taxon>Eukaryota</taxon>
        <taxon>Metazoa</taxon>
        <taxon>Ecdysozoa</taxon>
        <taxon>Arthropoda</taxon>
        <taxon>Hexapoda</taxon>
        <taxon>Insecta</taxon>
        <taxon>Pterygota</taxon>
        <taxon>Neoptera</taxon>
        <taxon>Paraneoptera</taxon>
        <taxon>Hemiptera</taxon>
        <taxon>Auchenorrhyncha</taxon>
        <taxon>Membracoidea</taxon>
        <taxon>Cicadellidae</taxon>
        <taxon>Cicadellinae</taxon>
        <taxon>Cicadellini</taxon>
        <taxon>Graphocephala</taxon>
    </lineage>
</organism>
<dbReference type="InterPro" id="IPR036034">
    <property type="entry name" value="PDZ_sf"/>
</dbReference>
<proteinExistence type="predicted"/>
<dbReference type="InterPro" id="IPR001478">
    <property type="entry name" value="PDZ"/>
</dbReference>
<name>A0A1B6KZD4_9HEMI</name>
<feature type="region of interest" description="Disordered" evidence="1">
    <location>
        <begin position="1"/>
        <end position="51"/>
    </location>
</feature>
<dbReference type="SUPFAM" id="SSF50156">
    <property type="entry name" value="PDZ domain-like"/>
    <property type="match status" value="1"/>
</dbReference>
<feature type="compositionally biased region" description="Polar residues" evidence="1">
    <location>
        <begin position="1"/>
        <end position="22"/>
    </location>
</feature>
<dbReference type="SMART" id="SM00228">
    <property type="entry name" value="PDZ"/>
    <property type="match status" value="1"/>
</dbReference>
<dbReference type="EMBL" id="GEBQ01023373">
    <property type="protein sequence ID" value="JAT16604.1"/>
    <property type="molecule type" value="Transcribed_RNA"/>
</dbReference>
<dbReference type="GO" id="GO:0005085">
    <property type="term" value="F:guanyl-nucleotide exchange factor activity"/>
    <property type="evidence" value="ECO:0007669"/>
    <property type="project" value="TreeGrafter"/>
</dbReference>
<dbReference type="PROSITE" id="PS50106">
    <property type="entry name" value="PDZ"/>
    <property type="match status" value="1"/>
</dbReference>
<reference evidence="3" key="1">
    <citation type="submission" date="2015-11" db="EMBL/GenBank/DDBJ databases">
        <title>De novo transcriptome assembly of four potential Pierce s Disease insect vectors from Arizona vineyards.</title>
        <authorList>
            <person name="Tassone E.E."/>
        </authorList>
    </citation>
    <scope>NUCLEOTIDE SEQUENCE</scope>
</reference>
<evidence type="ECO:0000259" key="2">
    <source>
        <dbReference type="PROSITE" id="PS50106"/>
    </source>
</evidence>
<evidence type="ECO:0000256" key="1">
    <source>
        <dbReference type="SAM" id="MobiDB-lite"/>
    </source>
</evidence>